<evidence type="ECO:0000313" key="1">
    <source>
        <dbReference type="EMBL" id="SQH75961.1"/>
    </source>
</evidence>
<name>A0A330M1H0_9GAMM</name>
<dbReference type="Proteomes" id="UP000250123">
    <property type="component" value="Chromosome SHEWBE"/>
</dbReference>
<dbReference type="EMBL" id="LS483452">
    <property type="protein sequence ID" value="SQH75961.1"/>
    <property type="molecule type" value="Genomic_DNA"/>
</dbReference>
<proteinExistence type="predicted"/>
<dbReference type="KEGG" id="sbk:SHEWBE_1995"/>
<accession>A0A330M1H0</accession>
<gene>
    <name evidence="1" type="ORF">SHEWBE_1995</name>
</gene>
<sequence length="44" mass="5275">MNFKQGRRAPFLWLEFEEAIGVHVSRQDHRFDFVAPFGFESLFD</sequence>
<dbReference type="AlphaFoldDB" id="A0A330M1H0"/>
<organism evidence="1 2">
    <name type="scientific">Shewanella benthica</name>
    <dbReference type="NCBI Taxonomy" id="43661"/>
    <lineage>
        <taxon>Bacteria</taxon>
        <taxon>Pseudomonadati</taxon>
        <taxon>Pseudomonadota</taxon>
        <taxon>Gammaproteobacteria</taxon>
        <taxon>Alteromonadales</taxon>
        <taxon>Shewanellaceae</taxon>
        <taxon>Shewanella</taxon>
    </lineage>
</organism>
<evidence type="ECO:0000313" key="2">
    <source>
        <dbReference type="Proteomes" id="UP000250123"/>
    </source>
</evidence>
<reference evidence="2" key="1">
    <citation type="submission" date="2018-06" db="EMBL/GenBank/DDBJ databases">
        <authorList>
            <person name="Cea G.-C."/>
            <person name="William W."/>
        </authorList>
    </citation>
    <scope>NUCLEOTIDE SEQUENCE [LARGE SCALE GENOMIC DNA]</scope>
    <source>
        <strain evidence="2">DB21MT-2</strain>
    </source>
</reference>
<protein>
    <submittedName>
        <fullName evidence="1">Uncharacterized protein</fullName>
    </submittedName>
</protein>